<dbReference type="PANTHER" id="PTHR34391:SF1">
    <property type="entry name" value="UPF0658 GOLGI APPARATUS MEMBRANE PROTEIN C1952.10C-RELATED"/>
    <property type="match status" value="1"/>
</dbReference>
<name>A0A7D9H4C2_DEKBR</name>
<dbReference type="EMBL" id="CABFWN010000006">
    <property type="protein sequence ID" value="VUG19904.1"/>
    <property type="molecule type" value="Genomic_DNA"/>
</dbReference>
<sequence>MPQSSSEYYPSPEEELDTNISDLEIEEAGEAFPYDDKPIPKQEEKSFKEKFSENIWYKARIGGKCLLVSSCLFAVMVLAFECILFALFARNLDTMRVNKPEATNAIWRSGKRNAVATYLALYIYAEIYQVLYSLLILYTKSVYHLITYNIFLGAMAVYSGIQYYELKNTLLFDLTYDSWQTACTAFSIVVICLSCLACLIQLLNAKYLWKIFIKSTGEKVGNKSSMVHANTAFNLNRNAIILGVFFFPAFTLQFAVIVLQRNDPEFIITIVILALSYFVLLLSDYCAVREKPAGLLLVFLAYLCGLAYLSFKLYRLFTRYVSIPGKRSLIAFDIFCMVLLLWLLVLLAAVWYYFGNGIKEIYSSNYRLTRKEADTSKTSTTSFSDL</sequence>
<protein>
    <submittedName>
        <fullName evidence="2">DEBR0S6_02894g1_1</fullName>
    </submittedName>
</protein>
<keyword evidence="1" id="KW-0472">Membrane</keyword>
<keyword evidence="3" id="KW-1185">Reference proteome</keyword>
<dbReference type="GO" id="GO:0005794">
    <property type="term" value="C:Golgi apparatus"/>
    <property type="evidence" value="ECO:0007669"/>
    <property type="project" value="TreeGrafter"/>
</dbReference>
<feature type="transmembrane region" description="Helical" evidence="1">
    <location>
        <begin position="329"/>
        <end position="354"/>
    </location>
</feature>
<dbReference type="AlphaFoldDB" id="A0A7D9H4C2"/>
<evidence type="ECO:0000313" key="3">
    <source>
        <dbReference type="Proteomes" id="UP000478008"/>
    </source>
</evidence>
<feature type="transmembrane region" description="Helical" evidence="1">
    <location>
        <begin position="266"/>
        <end position="283"/>
    </location>
</feature>
<feature type="transmembrane region" description="Helical" evidence="1">
    <location>
        <begin position="145"/>
        <end position="164"/>
    </location>
</feature>
<evidence type="ECO:0000256" key="1">
    <source>
        <dbReference type="SAM" id="Phobius"/>
    </source>
</evidence>
<reference evidence="2 3" key="1">
    <citation type="submission" date="2019-07" db="EMBL/GenBank/DDBJ databases">
        <authorList>
            <person name="Friedrich A."/>
            <person name="Schacherer J."/>
        </authorList>
    </citation>
    <scope>NUCLEOTIDE SEQUENCE [LARGE SCALE GENOMIC DNA]</scope>
</reference>
<dbReference type="InterPro" id="IPR040410">
    <property type="entry name" value="UPF0658_Golgi"/>
</dbReference>
<accession>A0A7D9H4C2</accession>
<feature type="transmembrane region" description="Helical" evidence="1">
    <location>
        <begin position="295"/>
        <end position="317"/>
    </location>
</feature>
<dbReference type="Proteomes" id="UP000478008">
    <property type="component" value="Unassembled WGS sequence"/>
</dbReference>
<feature type="transmembrane region" description="Helical" evidence="1">
    <location>
        <begin position="239"/>
        <end position="260"/>
    </location>
</feature>
<feature type="transmembrane region" description="Helical" evidence="1">
    <location>
        <begin position="115"/>
        <end position="138"/>
    </location>
</feature>
<organism evidence="2 3">
    <name type="scientific">Dekkera bruxellensis</name>
    <name type="common">Brettanomyces custersii</name>
    <dbReference type="NCBI Taxonomy" id="5007"/>
    <lineage>
        <taxon>Eukaryota</taxon>
        <taxon>Fungi</taxon>
        <taxon>Dikarya</taxon>
        <taxon>Ascomycota</taxon>
        <taxon>Saccharomycotina</taxon>
        <taxon>Pichiomycetes</taxon>
        <taxon>Pichiales</taxon>
        <taxon>Pichiaceae</taxon>
        <taxon>Brettanomyces</taxon>
    </lineage>
</organism>
<proteinExistence type="predicted"/>
<gene>
    <name evidence="2" type="ORF">DEBR0S6_02894G</name>
</gene>
<feature type="transmembrane region" description="Helical" evidence="1">
    <location>
        <begin position="65"/>
        <end position="89"/>
    </location>
</feature>
<evidence type="ECO:0000313" key="2">
    <source>
        <dbReference type="EMBL" id="VUG19904.1"/>
    </source>
</evidence>
<feature type="transmembrane region" description="Helical" evidence="1">
    <location>
        <begin position="184"/>
        <end position="205"/>
    </location>
</feature>
<dbReference type="PANTHER" id="PTHR34391">
    <property type="entry name" value="UPF0658 GOLGI APPARATUS MEMBRANE PROTEIN C1952.10C-RELATED"/>
    <property type="match status" value="1"/>
</dbReference>
<keyword evidence="1" id="KW-0812">Transmembrane</keyword>
<keyword evidence="1" id="KW-1133">Transmembrane helix</keyword>